<feature type="repeat" description="TPR" evidence="3">
    <location>
        <begin position="663"/>
        <end position="696"/>
    </location>
</feature>
<evidence type="ECO:0000259" key="4">
    <source>
        <dbReference type="PROSITE" id="PS50105"/>
    </source>
</evidence>
<accession>A0A818L8W7</accession>
<dbReference type="PROSITE" id="PS51996">
    <property type="entry name" value="TR_MART"/>
    <property type="match status" value="1"/>
</dbReference>
<feature type="repeat" description="TPR" evidence="3">
    <location>
        <begin position="332"/>
        <end position="365"/>
    </location>
</feature>
<name>A0A818L8W7_9BILA</name>
<feature type="repeat" description="TPR" evidence="3">
    <location>
        <begin position="579"/>
        <end position="612"/>
    </location>
</feature>
<keyword evidence="2 3" id="KW-0802">TPR repeat</keyword>
<dbReference type="Pfam" id="PF13424">
    <property type="entry name" value="TPR_12"/>
    <property type="match status" value="4"/>
</dbReference>
<feature type="repeat" description="TPR" evidence="3">
    <location>
        <begin position="369"/>
        <end position="402"/>
    </location>
</feature>
<protein>
    <recommendedName>
        <fullName evidence="4">SAM domain-containing protein</fullName>
    </recommendedName>
</protein>
<feature type="domain" description="SAM" evidence="4">
    <location>
        <begin position="842"/>
        <end position="871"/>
    </location>
</feature>
<dbReference type="InterPro" id="IPR019734">
    <property type="entry name" value="TPR_rpt"/>
</dbReference>
<gene>
    <name evidence="6" type="ORF">HFQ381_LOCUS28388</name>
    <name evidence="5" type="ORF">LUA448_LOCUS29118</name>
</gene>
<feature type="repeat" description="TPR" evidence="3">
    <location>
        <begin position="495"/>
        <end position="528"/>
    </location>
</feature>
<dbReference type="SMART" id="SM00028">
    <property type="entry name" value="TPR"/>
    <property type="match status" value="12"/>
</dbReference>
<dbReference type="SUPFAM" id="SSF48452">
    <property type="entry name" value="TPR-like"/>
    <property type="match status" value="2"/>
</dbReference>
<feature type="repeat" description="TPR" evidence="3">
    <location>
        <begin position="411"/>
        <end position="444"/>
    </location>
</feature>
<comment type="caution">
    <text evidence="5">The sequence shown here is derived from an EMBL/GenBank/DDBJ whole genome shotgun (WGS) entry which is preliminary data.</text>
</comment>
<feature type="repeat" description="TPR" evidence="3">
    <location>
        <begin position="705"/>
        <end position="738"/>
    </location>
</feature>
<evidence type="ECO:0000256" key="2">
    <source>
        <dbReference type="ARBA" id="ARBA00022803"/>
    </source>
</evidence>
<evidence type="ECO:0000313" key="6">
    <source>
        <dbReference type="EMBL" id="CAF4509726.1"/>
    </source>
</evidence>
<dbReference type="PROSITE" id="PS50105">
    <property type="entry name" value="SAM_DOMAIN"/>
    <property type="match status" value="1"/>
</dbReference>
<dbReference type="Gene3D" id="3.90.176.10">
    <property type="entry name" value="Toxin ADP-ribosyltransferase, Chain A, domain 1"/>
    <property type="match status" value="1"/>
</dbReference>
<dbReference type="InterPro" id="IPR001660">
    <property type="entry name" value="SAM"/>
</dbReference>
<feature type="repeat" description="TPR" evidence="3">
    <location>
        <begin position="537"/>
        <end position="570"/>
    </location>
</feature>
<dbReference type="SUPFAM" id="SSF56399">
    <property type="entry name" value="ADP-ribosylation"/>
    <property type="match status" value="1"/>
</dbReference>
<dbReference type="Gene3D" id="1.25.40.10">
    <property type="entry name" value="Tetratricopeptide repeat domain"/>
    <property type="match status" value="4"/>
</dbReference>
<dbReference type="InterPro" id="IPR011990">
    <property type="entry name" value="TPR-like_helical_dom_sf"/>
</dbReference>
<keyword evidence="1" id="KW-0677">Repeat</keyword>
<dbReference type="Pfam" id="PF13374">
    <property type="entry name" value="TPR_10"/>
    <property type="match status" value="3"/>
</dbReference>
<feature type="repeat" description="TPR" evidence="3">
    <location>
        <begin position="747"/>
        <end position="780"/>
    </location>
</feature>
<dbReference type="AlphaFoldDB" id="A0A818L8W7"/>
<dbReference type="PANTHER" id="PTHR45641">
    <property type="entry name" value="TETRATRICOPEPTIDE REPEAT PROTEIN (AFU_ORTHOLOGUE AFUA_6G03870)"/>
    <property type="match status" value="1"/>
</dbReference>
<organism evidence="5 7">
    <name type="scientific">Rotaria socialis</name>
    <dbReference type="NCBI Taxonomy" id="392032"/>
    <lineage>
        <taxon>Eukaryota</taxon>
        <taxon>Metazoa</taxon>
        <taxon>Spiralia</taxon>
        <taxon>Gnathifera</taxon>
        <taxon>Rotifera</taxon>
        <taxon>Eurotatoria</taxon>
        <taxon>Bdelloidea</taxon>
        <taxon>Philodinida</taxon>
        <taxon>Philodinidae</taxon>
        <taxon>Rotaria</taxon>
    </lineage>
</organism>
<dbReference type="PROSITE" id="PS50005">
    <property type="entry name" value="TPR"/>
    <property type="match status" value="10"/>
</dbReference>
<evidence type="ECO:0000313" key="7">
    <source>
        <dbReference type="Proteomes" id="UP000663833"/>
    </source>
</evidence>
<reference evidence="5" key="1">
    <citation type="submission" date="2021-02" db="EMBL/GenBank/DDBJ databases">
        <authorList>
            <person name="Nowell W R."/>
        </authorList>
    </citation>
    <scope>NUCLEOTIDE SEQUENCE</scope>
</reference>
<feature type="repeat" description="TPR" evidence="3">
    <location>
        <begin position="453"/>
        <end position="486"/>
    </location>
</feature>
<evidence type="ECO:0000313" key="5">
    <source>
        <dbReference type="EMBL" id="CAF3574329.1"/>
    </source>
</evidence>
<dbReference type="Proteomes" id="UP000663851">
    <property type="component" value="Unassembled WGS sequence"/>
</dbReference>
<dbReference type="PROSITE" id="PS50293">
    <property type="entry name" value="TPR_REGION"/>
    <property type="match status" value="3"/>
</dbReference>
<dbReference type="PANTHER" id="PTHR45641:SF19">
    <property type="entry name" value="NEPHROCYSTIN-3"/>
    <property type="match status" value="1"/>
</dbReference>
<proteinExistence type="predicted"/>
<dbReference type="EMBL" id="CAJOBO010004015">
    <property type="protein sequence ID" value="CAF4509726.1"/>
    <property type="molecule type" value="Genomic_DNA"/>
</dbReference>
<sequence>MAVPLIHDIAQLDKIFVLCSNKDEHKVWANEYSKVRGIYDSIQPICMQLTKVTQPCDHDAIPMSFIPKQEISEASANEQTLDRLPPSYMYSMIFKDIILEIDDDDEKSMNTLVNFCQQQKIREKDIDVFKRNYYEKSAVWWYTKEFFLYGMLNRALRMLDMEVMTKFGFFIRRLHIELKQLHQKQLADFQKVFTVYRGQGLSQQDFQHLVDTKGGLLSFNNFLSTSKKSEFSMAFAESASSAETDTVGVLYIMSIDQTKISTSITPFAMIDKESAIQSEDEILFTMHTVFRVGEIKQTPENSRLWKVQLTITDESDPQLAGLTDRIKEEIDGRGWYRMGKLMLRVGHFNQAEELYNELLEDASNDSDRAFIYHQLGDVKKNQGKYNEAVSFYENSYSIKRKTLPEDHLDLAIFYNNIGQLYNKMGDYSKALEFYEKTLGLNGKGLPPNHPDLATSYNSIGSVYENMADYSKALLFYEKSLAIRKEVLPPNHPDVGDSYDNIAGLYEVRGEYSKALEYYEKAFKIYQRVLPPNHPRLAASYALIGSVYDNFGDYEKALQFYDKDLHICQVAFHSNHPDLANCYSNLGSVFDRMGQYSKALEYYEKVFRIYQQASPSNHPQMVSYYSNIALTYKNMGQHDKSLKHYEIALEIACAILQANHPELATLYNNMGSVYFGMNDFPKALELYKKALEIRKKVLLRNHPDLAASYNNLGVAHTELNELKSARQYYLKVLKIYEEKNVTNHPNLAASYNNLGYVHEKKGEHSKANEYYEKAHKIHEVTLPPEHLRLAITCEGVGRSYEKMGEHTKALQFHEKAINIRRKALPLDRPDLAASYKIVNMTHWTVSEVSGWLELNGFQKYVQVFKGKHCSKL</sequence>
<evidence type="ECO:0000256" key="3">
    <source>
        <dbReference type="PROSITE-ProRule" id="PRU00339"/>
    </source>
</evidence>
<evidence type="ECO:0000256" key="1">
    <source>
        <dbReference type="ARBA" id="ARBA00022737"/>
    </source>
</evidence>
<dbReference type="Proteomes" id="UP000663833">
    <property type="component" value="Unassembled WGS sequence"/>
</dbReference>
<dbReference type="EMBL" id="CAJNYD010004134">
    <property type="protein sequence ID" value="CAF3574329.1"/>
    <property type="molecule type" value="Genomic_DNA"/>
</dbReference>